<gene>
    <name evidence="1" type="ORF">RWE15_14415</name>
</gene>
<evidence type="ECO:0000313" key="2">
    <source>
        <dbReference type="Proteomes" id="UP001281447"/>
    </source>
</evidence>
<dbReference type="RefSeq" id="WP_390356383.1">
    <property type="nucleotide sequence ID" value="NZ_JBHUIZ010000012.1"/>
</dbReference>
<proteinExistence type="predicted"/>
<organism evidence="1 2">
    <name type="scientific">Tigheibacillus halophilus</name>
    <dbReference type="NCBI Taxonomy" id="361280"/>
    <lineage>
        <taxon>Bacteria</taxon>
        <taxon>Bacillati</taxon>
        <taxon>Bacillota</taxon>
        <taxon>Bacilli</taxon>
        <taxon>Bacillales</taxon>
        <taxon>Bacillaceae</taxon>
        <taxon>Tigheibacillus</taxon>
    </lineage>
</organism>
<evidence type="ECO:0000313" key="1">
    <source>
        <dbReference type="EMBL" id="MDY0395410.1"/>
    </source>
</evidence>
<comment type="caution">
    <text evidence="1">The sequence shown here is derived from an EMBL/GenBank/DDBJ whole genome shotgun (WGS) entry which is preliminary data.</text>
</comment>
<reference evidence="1 2" key="1">
    <citation type="submission" date="2023-10" db="EMBL/GenBank/DDBJ databases">
        <title>Virgibacillus halophilus 5B73C genome.</title>
        <authorList>
            <person name="Miliotis G."/>
            <person name="Sengupta P."/>
            <person name="Hameed A."/>
            <person name="Chuvochina M."/>
            <person name="Mcdonagh F."/>
            <person name="Simpson A.C."/>
            <person name="Singh N.K."/>
            <person name="Rekha P.D."/>
            <person name="Raman K."/>
            <person name="Hugenholtz P."/>
            <person name="Venkateswaran K."/>
        </authorList>
    </citation>
    <scope>NUCLEOTIDE SEQUENCE [LARGE SCALE GENOMIC DNA]</scope>
    <source>
        <strain evidence="1 2">5B73C</strain>
    </source>
</reference>
<keyword evidence="2" id="KW-1185">Reference proteome</keyword>
<name>A0ABU5C8P5_9BACI</name>
<dbReference type="Proteomes" id="UP001281447">
    <property type="component" value="Unassembled WGS sequence"/>
</dbReference>
<sequence length="76" mass="8931">MAMEKGNKRSDEELLLEHEAIMMSGLLESKEKYRKIIQAGIARWIKDFQDGRIEIKTVDDLKKLIEIDLELQKDEI</sequence>
<dbReference type="EMBL" id="JAWDIP010000003">
    <property type="protein sequence ID" value="MDY0395410.1"/>
    <property type="molecule type" value="Genomic_DNA"/>
</dbReference>
<accession>A0ABU5C8P5</accession>
<protein>
    <submittedName>
        <fullName evidence="1">Uncharacterized protein</fullName>
    </submittedName>
</protein>